<dbReference type="OrthoDB" id="6021714at2759"/>
<dbReference type="CDD" id="cd00130">
    <property type="entry name" value="PAS"/>
    <property type="match status" value="2"/>
</dbReference>
<dbReference type="Pfam" id="PF23171">
    <property type="entry name" value="bHLH_HIF1A"/>
    <property type="match status" value="1"/>
</dbReference>
<dbReference type="SMART" id="SM00086">
    <property type="entry name" value="PAC"/>
    <property type="match status" value="1"/>
</dbReference>
<dbReference type="InterPro" id="IPR011598">
    <property type="entry name" value="bHLH_dom"/>
</dbReference>
<feature type="region of interest" description="Disordered" evidence="7">
    <location>
        <begin position="1"/>
        <end position="32"/>
    </location>
</feature>
<dbReference type="PANTHER" id="PTHR23043">
    <property type="entry name" value="HYPOXIA-INDUCIBLE FACTOR 1 ALPHA"/>
    <property type="match status" value="1"/>
</dbReference>
<feature type="domain" description="PAS" evidence="8">
    <location>
        <begin position="278"/>
        <end position="325"/>
    </location>
</feature>
<keyword evidence="2" id="KW-0677">Repeat</keyword>
<accession>A0A4D5RHQ0</accession>
<dbReference type="CDD" id="cd11433">
    <property type="entry name" value="bHLH-PAS_HIF"/>
    <property type="match status" value="1"/>
</dbReference>
<dbReference type="InterPro" id="IPR000014">
    <property type="entry name" value="PAS"/>
</dbReference>
<dbReference type="GO" id="GO:0045944">
    <property type="term" value="P:positive regulation of transcription by RNA polymerase II"/>
    <property type="evidence" value="ECO:0007669"/>
    <property type="project" value="UniProtKB-ARBA"/>
</dbReference>
<reference evidence="10" key="1">
    <citation type="submission" date="2019-04" db="EMBL/GenBank/DDBJ databases">
        <title>An insight into the mialome of Ixodes scapularis.</title>
        <authorList>
            <person name="Ribeiro J.M."/>
            <person name="Mather T.N."/>
            <person name="Karim S."/>
        </authorList>
    </citation>
    <scope>NUCLEOTIDE SEQUENCE</scope>
</reference>
<evidence type="ECO:0000259" key="8">
    <source>
        <dbReference type="PROSITE" id="PS50112"/>
    </source>
</evidence>
<name>A0A4D5RHQ0_IXOSC</name>
<dbReference type="NCBIfam" id="TIGR00229">
    <property type="entry name" value="sensory_box"/>
    <property type="match status" value="1"/>
</dbReference>
<feature type="region of interest" description="Disordered" evidence="7">
    <location>
        <begin position="519"/>
        <end position="779"/>
    </location>
</feature>
<keyword evidence="5" id="KW-0804">Transcription</keyword>
<feature type="compositionally biased region" description="Low complexity" evidence="7">
    <location>
        <begin position="553"/>
        <end position="562"/>
    </location>
</feature>
<keyword evidence="6" id="KW-0539">Nucleus</keyword>
<dbReference type="GO" id="GO:0005667">
    <property type="term" value="C:transcription regulator complex"/>
    <property type="evidence" value="ECO:0007669"/>
    <property type="project" value="InterPro"/>
</dbReference>
<evidence type="ECO:0000313" key="10">
    <source>
        <dbReference type="EMBL" id="MOY36618.1"/>
    </source>
</evidence>
<dbReference type="InterPro" id="IPR013767">
    <property type="entry name" value="PAS_fold"/>
</dbReference>
<feature type="compositionally biased region" description="Low complexity" evidence="7">
    <location>
        <begin position="662"/>
        <end position="671"/>
    </location>
</feature>
<dbReference type="SMART" id="SM00353">
    <property type="entry name" value="HLH"/>
    <property type="match status" value="1"/>
</dbReference>
<feature type="non-terminal residue" evidence="10">
    <location>
        <position position="874"/>
    </location>
</feature>
<dbReference type="PROSITE" id="PS50888">
    <property type="entry name" value="BHLH"/>
    <property type="match status" value="1"/>
</dbReference>
<feature type="domain" description="BHLH" evidence="9">
    <location>
        <begin position="19"/>
        <end position="72"/>
    </location>
</feature>
<feature type="compositionally biased region" description="Low complexity" evidence="7">
    <location>
        <begin position="690"/>
        <end position="703"/>
    </location>
</feature>
<dbReference type="InterPro" id="IPR036638">
    <property type="entry name" value="HLH_DNA-bd_sf"/>
</dbReference>
<dbReference type="Pfam" id="PF14598">
    <property type="entry name" value="PAS_11"/>
    <property type="match status" value="1"/>
</dbReference>
<dbReference type="VEuPathDB" id="VectorBase:ISCI023660"/>
<dbReference type="AlphaFoldDB" id="A0A4D5RHQ0"/>
<dbReference type="Gene3D" id="4.10.280.10">
    <property type="entry name" value="Helix-loop-helix DNA-binding domain"/>
    <property type="match status" value="1"/>
</dbReference>
<dbReference type="GO" id="GO:0005634">
    <property type="term" value="C:nucleus"/>
    <property type="evidence" value="ECO:0007669"/>
    <property type="project" value="UniProtKB-SubCell"/>
</dbReference>
<dbReference type="SUPFAM" id="SSF55785">
    <property type="entry name" value="PYP-like sensor domain (PAS domain)"/>
    <property type="match status" value="2"/>
</dbReference>
<feature type="domain" description="PAS" evidence="8">
    <location>
        <begin position="87"/>
        <end position="150"/>
    </location>
</feature>
<dbReference type="GO" id="GO:0003677">
    <property type="term" value="F:DNA binding"/>
    <property type="evidence" value="ECO:0007669"/>
    <property type="project" value="UniProtKB-KW"/>
</dbReference>
<organism evidence="10">
    <name type="scientific">Ixodes scapularis</name>
    <name type="common">Black-legged tick</name>
    <name type="synonym">Deer tick</name>
    <dbReference type="NCBI Taxonomy" id="6945"/>
    <lineage>
        <taxon>Eukaryota</taxon>
        <taxon>Metazoa</taxon>
        <taxon>Ecdysozoa</taxon>
        <taxon>Arthropoda</taxon>
        <taxon>Chelicerata</taxon>
        <taxon>Arachnida</taxon>
        <taxon>Acari</taxon>
        <taxon>Parasitiformes</taxon>
        <taxon>Ixodida</taxon>
        <taxon>Ixodoidea</taxon>
        <taxon>Ixodidae</taxon>
        <taxon>Ixodinae</taxon>
        <taxon>Ixodes</taxon>
    </lineage>
</organism>
<evidence type="ECO:0000256" key="3">
    <source>
        <dbReference type="ARBA" id="ARBA00023015"/>
    </source>
</evidence>
<feature type="region of interest" description="Disordered" evidence="7">
    <location>
        <begin position="208"/>
        <end position="237"/>
    </location>
</feature>
<dbReference type="FunFam" id="4.10.280.10:FF:000076">
    <property type="entry name" value="hypoxia-inducible factor 3-alpha isoform X1"/>
    <property type="match status" value="1"/>
</dbReference>
<dbReference type="PANTHER" id="PTHR23043:SF17">
    <property type="entry name" value="PROTEIN SIMILAR"/>
    <property type="match status" value="1"/>
</dbReference>
<dbReference type="InterPro" id="IPR001067">
    <property type="entry name" value="Nuc_translocat"/>
</dbReference>
<evidence type="ECO:0000259" key="9">
    <source>
        <dbReference type="PROSITE" id="PS50888"/>
    </source>
</evidence>
<feature type="compositionally biased region" description="Basic and acidic residues" evidence="7">
    <location>
        <begin position="19"/>
        <end position="32"/>
    </location>
</feature>
<evidence type="ECO:0000256" key="6">
    <source>
        <dbReference type="ARBA" id="ARBA00023242"/>
    </source>
</evidence>
<dbReference type="VEuPathDB" id="VectorBase:ISCI023657"/>
<protein>
    <submittedName>
        <fullName evidence="10">Putative transcriptional regulator sim1</fullName>
    </submittedName>
</protein>
<dbReference type="VEuPathDB" id="VectorBase:ISCW023660"/>
<dbReference type="PRINTS" id="PR00785">
    <property type="entry name" value="NCTRNSLOCATR"/>
</dbReference>
<dbReference type="GO" id="GO:0003700">
    <property type="term" value="F:DNA-binding transcription factor activity"/>
    <property type="evidence" value="ECO:0007669"/>
    <property type="project" value="InterPro"/>
</dbReference>
<dbReference type="VEuPathDB" id="VectorBase:ISCW023657"/>
<comment type="subcellular location">
    <subcellularLocation>
        <location evidence="1">Nucleus</location>
    </subcellularLocation>
</comment>
<feature type="compositionally biased region" description="Acidic residues" evidence="7">
    <location>
        <begin position="217"/>
        <end position="226"/>
    </location>
</feature>
<dbReference type="InterPro" id="IPR001610">
    <property type="entry name" value="PAC"/>
</dbReference>
<dbReference type="PROSITE" id="PS50112">
    <property type="entry name" value="PAS"/>
    <property type="match status" value="2"/>
</dbReference>
<feature type="compositionally biased region" description="Basic and acidic residues" evidence="7">
    <location>
        <begin position="519"/>
        <end position="532"/>
    </location>
</feature>
<dbReference type="FunFam" id="3.30.450.20:FF:000436">
    <property type="entry name" value="Putative hypoxia-inducible factor 1/neuronal pas domain protein npas1"/>
    <property type="match status" value="1"/>
</dbReference>
<evidence type="ECO:0000256" key="4">
    <source>
        <dbReference type="ARBA" id="ARBA00023125"/>
    </source>
</evidence>
<dbReference type="Pfam" id="PF00989">
    <property type="entry name" value="PAS"/>
    <property type="match status" value="1"/>
</dbReference>
<keyword evidence="4" id="KW-0238">DNA-binding</keyword>
<dbReference type="EMBL" id="GHJT01002647">
    <property type="protein sequence ID" value="MOY36618.1"/>
    <property type="molecule type" value="Transcribed_RNA"/>
</dbReference>
<dbReference type="SMART" id="SM00091">
    <property type="entry name" value="PAS"/>
    <property type="match status" value="2"/>
</dbReference>
<dbReference type="VEuPathDB" id="VectorBase:ISCP_016541"/>
<dbReference type="SUPFAM" id="SSF47459">
    <property type="entry name" value="HLH, helix-loop-helix DNA-binding domain"/>
    <property type="match status" value="1"/>
</dbReference>
<dbReference type="GO" id="GO:0005737">
    <property type="term" value="C:cytoplasm"/>
    <property type="evidence" value="ECO:0007669"/>
    <property type="project" value="InterPro"/>
</dbReference>
<evidence type="ECO:0000256" key="5">
    <source>
        <dbReference type="ARBA" id="ARBA00023163"/>
    </source>
</evidence>
<evidence type="ECO:0000256" key="2">
    <source>
        <dbReference type="ARBA" id="ARBA00022737"/>
    </source>
</evidence>
<feature type="compositionally biased region" description="Low complexity" evidence="7">
    <location>
        <begin position="621"/>
        <end position="636"/>
    </location>
</feature>
<dbReference type="GO" id="GO:0046983">
    <property type="term" value="F:protein dimerization activity"/>
    <property type="evidence" value="ECO:0007669"/>
    <property type="project" value="InterPro"/>
</dbReference>
<evidence type="ECO:0000256" key="7">
    <source>
        <dbReference type="SAM" id="MobiDB-lite"/>
    </source>
</evidence>
<dbReference type="FunFam" id="3.30.450.20:FF:000532">
    <property type="entry name" value="Hypoxia-inducible factor 1 alpha, putative"/>
    <property type="match status" value="1"/>
</dbReference>
<dbReference type="InterPro" id="IPR035965">
    <property type="entry name" value="PAS-like_dom_sf"/>
</dbReference>
<proteinExistence type="predicted"/>
<evidence type="ECO:0000256" key="1">
    <source>
        <dbReference type="ARBA" id="ARBA00004123"/>
    </source>
</evidence>
<keyword evidence="3" id="KW-0805">Transcription regulation</keyword>
<dbReference type="Gene3D" id="3.30.450.20">
    <property type="entry name" value="PAS domain"/>
    <property type="match status" value="2"/>
</dbReference>
<sequence>MIATRQANAPKERRKNSEKRKEKSRDAARCRRSKESEIFSELSQQLPLAEGVTSQLDKASVMRLAISYLRMHEILEPIVELKEEKVSSAYDASVLEALDGFLVVLSADGDVLFLSENISRHLGLNQVDLMGQSLFEFCHPCDHDELKEVLCPGGAAKAPESGEEFPQPCSFFVRLRCALGSKGRGVGVKSASSYKVLHCVGHRVLRDVAPSSHREDDPEEEEEPPEPSEASPEPCGQAPAKEQRRFLVCVAQPIPHPSNIEVPLGSRTFLSRHSPSMRFTHVDDRIEKFLGYTSDELLGKSVYSYFDARDISALQKDFKTLFSKGQCETGQYRFLSKHGGYVWVLTQATLIYENNSCSRPQCVVCVNYVLSGTSQEHEVVSEDQVIKAAAAPEPPEKRPPAPPAEPFEEAFEAAQGAVPCYPVASSTAKIFAPRTADMNKGFLMFADDDSGLTVLKEDSDPEDLTHLAPQAGDDSIPLEELPSDVLGDTFVLSDPYGDNSKLLPDYALLPPEEDCPLGHRDPFLSYRDDKDPLSSPDSCGTPPASDCEGRGSGSCSDSLLSDVPSLESPVDRFAGLDLRPDGTTDLQEDEFDMRAPYISMSGDDFPLLSPPDSVMWGPQDSPQGSTSSGRSSLCDSPTFFDPPVPPRHAQHQALGPNPDPKSSLAALLVSPELPPPPRPRDWGRQHRNPRQGAAAAQRATGMALSRPEQRLGRHAVQRNASMAGHGRAGDTAGDGRRHGVYVTAPLEQKMAMPSPPEPPPKRSSSGGGGAGALGSPKRMRVDPQGLQLQNKDSVLLNLLVNGEDASHGYLCQTLRYDRRFPAPSPCPAPLLLDEPIPSLQDLSQLDAEVNAPIQQLLTGEDLLNALDQSVPALV</sequence>